<dbReference type="SUPFAM" id="SSF111331">
    <property type="entry name" value="NAD kinase/diacylglycerol kinase-like"/>
    <property type="match status" value="1"/>
</dbReference>
<evidence type="ECO:0000259" key="8">
    <source>
        <dbReference type="PROSITE" id="PS50146"/>
    </source>
</evidence>
<evidence type="ECO:0000256" key="4">
    <source>
        <dbReference type="ARBA" id="ARBA00022777"/>
    </source>
</evidence>
<dbReference type="AlphaFoldDB" id="A0A818NPK7"/>
<dbReference type="Proteomes" id="UP000663882">
    <property type="component" value="Unassembled WGS sequence"/>
</dbReference>
<feature type="domain" description="DAGKc" evidence="8">
    <location>
        <begin position="149"/>
        <end position="298"/>
    </location>
</feature>
<dbReference type="GO" id="GO:0008481">
    <property type="term" value="F:sphingosine kinase activity"/>
    <property type="evidence" value="ECO:0007669"/>
    <property type="project" value="UniProtKB-EC"/>
</dbReference>
<accession>A0A818NPK7</accession>
<dbReference type="EMBL" id="CAJNOO010000217">
    <property type="protein sequence ID" value="CAF0861572.1"/>
    <property type="molecule type" value="Genomic_DNA"/>
</dbReference>
<dbReference type="InterPro" id="IPR045540">
    <property type="entry name" value="YegS/DAGK_C"/>
</dbReference>
<dbReference type="Pfam" id="PF00781">
    <property type="entry name" value="DAGK_cat"/>
    <property type="match status" value="1"/>
</dbReference>
<evidence type="ECO:0000313" key="9">
    <source>
        <dbReference type="EMBL" id="CAF0861572.1"/>
    </source>
</evidence>
<evidence type="ECO:0000256" key="1">
    <source>
        <dbReference type="ARBA" id="ARBA00004308"/>
    </source>
</evidence>
<dbReference type="SMART" id="SM00046">
    <property type="entry name" value="DAGKc"/>
    <property type="match status" value="1"/>
</dbReference>
<protein>
    <recommendedName>
        <fullName evidence="7">sphingosine kinase</fullName>
        <ecNumber evidence="7">2.7.1.91</ecNumber>
    </recommendedName>
</protein>
<dbReference type="InterPro" id="IPR017438">
    <property type="entry name" value="ATP-NAD_kinase_N"/>
</dbReference>
<dbReference type="Gene3D" id="2.60.200.40">
    <property type="match status" value="1"/>
</dbReference>
<keyword evidence="6" id="KW-0472">Membrane</keyword>
<evidence type="ECO:0000313" key="11">
    <source>
        <dbReference type="Proteomes" id="UP000663823"/>
    </source>
</evidence>
<dbReference type="Gene3D" id="3.40.50.10330">
    <property type="entry name" value="Probable inorganic polyphosphate/atp-NAD kinase, domain 1"/>
    <property type="match status" value="1"/>
</dbReference>
<gene>
    <name evidence="10" type="ORF">OTI717_LOCUS7296</name>
    <name evidence="9" type="ORF">RFH988_LOCUS6997</name>
</gene>
<dbReference type="EMBL" id="CAJOAX010000541">
    <property type="protein sequence ID" value="CAF3610860.1"/>
    <property type="molecule type" value="Genomic_DNA"/>
</dbReference>
<dbReference type="PROSITE" id="PS50146">
    <property type="entry name" value="DAGK"/>
    <property type="match status" value="1"/>
</dbReference>
<evidence type="ECO:0000256" key="3">
    <source>
        <dbReference type="ARBA" id="ARBA00022741"/>
    </source>
</evidence>
<dbReference type="GO" id="GO:0046512">
    <property type="term" value="P:sphingosine biosynthetic process"/>
    <property type="evidence" value="ECO:0007669"/>
    <property type="project" value="TreeGrafter"/>
</dbReference>
<comment type="subcellular location">
    <subcellularLocation>
        <location evidence="1">Endomembrane system</location>
    </subcellularLocation>
</comment>
<dbReference type="Proteomes" id="UP000663823">
    <property type="component" value="Unassembled WGS sequence"/>
</dbReference>
<name>A0A818NPK7_9BILA</name>
<keyword evidence="2" id="KW-0808">Transferase</keyword>
<comment type="caution">
    <text evidence="10">The sequence shown here is derived from an EMBL/GenBank/DDBJ whole genome shotgun (WGS) entry which is preliminary data.</text>
</comment>
<dbReference type="GO" id="GO:0005737">
    <property type="term" value="C:cytoplasm"/>
    <property type="evidence" value="ECO:0007669"/>
    <property type="project" value="TreeGrafter"/>
</dbReference>
<sequence length="518" mass="59282">MAQEELKSIDLEDIFFHYRHSSQQYILKLSLTNLSIVTKQDENKNKSSSSVNNTQIIPIDDIYGCLCMKSMKNSNQCCLTFYLYILKRSHTLSGIVSKKYDFHRIQHTFMYGKYNDYETNYAEIMRWHRHVTYAIYLRRNLPFDIMTIKRDKRALVFVNPAGGAGKAYRLVMEHVAGIWSEAEFNYHIVITEYAGHAREYVKTIELNEWSGIILASGDGLIYEVINGLFNRKDWQEALTLPIGHLPCGSGNAFITNIIRHSKQPIETSMEKFLVQSAILIATHQVIPFDMAVIDTCDGQRIFSFLSVAWGIMADVDYESEKYRFLVFIILLGETRFTVEAVKRILRPRIYNGYIDYLPYDVTADTVQTNQITSNTTTNGLSQHLLPLNEPISIDPTTSKWRRIDGPFAHVLITSKAALSRGSISTPQSTLTDGYLTLQFIRIHGSIRLNLAKAFTKLSDGKHFNYDFVEWMPIRAFRIVPSETNGNMMIDGEKVPYGPIQGEVLPSIARCMGKQPRND</sequence>
<evidence type="ECO:0000256" key="7">
    <source>
        <dbReference type="ARBA" id="ARBA00044037"/>
    </source>
</evidence>
<evidence type="ECO:0000256" key="2">
    <source>
        <dbReference type="ARBA" id="ARBA00022679"/>
    </source>
</evidence>
<dbReference type="OrthoDB" id="3853857at2759"/>
<evidence type="ECO:0000256" key="5">
    <source>
        <dbReference type="ARBA" id="ARBA00022840"/>
    </source>
</evidence>
<dbReference type="GO" id="GO:0012505">
    <property type="term" value="C:endomembrane system"/>
    <property type="evidence" value="ECO:0007669"/>
    <property type="project" value="UniProtKB-SubCell"/>
</dbReference>
<keyword evidence="3" id="KW-0547">Nucleotide-binding</keyword>
<evidence type="ECO:0000256" key="6">
    <source>
        <dbReference type="ARBA" id="ARBA00023136"/>
    </source>
</evidence>
<dbReference type="InterPro" id="IPR001206">
    <property type="entry name" value="Diacylglycerol_kinase_cat_dom"/>
</dbReference>
<dbReference type="Pfam" id="PF19279">
    <property type="entry name" value="YegS_C"/>
    <property type="match status" value="1"/>
</dbReference>
<dbReference type="PANTHER" id="PTHR12358">
    <property type="entry name" value="SPHINGOSINE KINASE"/>
    <property type="match status" value="1"/>
</dbReference>
<organism evidence="10 11">
    <name type="scientific">Rotaria sordida</name>
    <dbReference type="NCBI Taxonomy" id="392033"/>
    <lineage>
        <taxon>Eukaryota</taxon>
        <taxon>Metazoa</taxon>
        <taxon>Spiralia</taxon>
        <taxon>Gnathifera</taxon>
        <taxon>Rotifera</taxon>
        <taxon>Eurotatoria</taxon>
        <taxon>Bdelloidea</taxon>
        <taxon>Philodinida</taxon>
        <taxon>Philodinidae</taxon>
        <taxon>Rotaria</taxon>
    </lineage>
</organism>
<proteinExistence type="predicted"/>
<dbReference type="FunFam" id="3.40.50.10330:FF:000005">
    <property type="entry name" value="Sphingosine kinase 2"/>
    <property type="match status" value="1"/>
</dbReference>
<reference evidence="10" key="1">
    <citation type="submission" date="2021-02" db="EMBL/GenBank/DDBJ databases">
        <authorList>
            <person name="Nowell W R."/>
        </authorList>
    </citation>
    <scope>NUCLEOTIDE SEQUENCE</scope>
</reference>
<keyword evidence="5" id="KW-0067">ATP-binding</keyword>
<dbReference type="InterPro" id="IPR050187">
    <property type="entry name" value="Lipid_Phosphate_FormReg"/>
</dbReference>
<keyword evidence="4" id="KW-0418">Kinase</keyword>
<evidence type="ECO:0000313" key="10">
    <source>
        <dbReference type="EMBL" id="CAF3610860.1"/>
    </source>
</evidence>
<dbReference type="GO" id="GO:0005524">
    <property type="term" value="F:ATP binding"/>
    <property type="evidence" value="ECO:0007669"/>
    <property type="project" value="UniProtKB-KW"/>
</dbReference>
<dbReference type="PANTHER" id="PTHR12358:SF112">
    <property type="entry name" value="LD11247P-RELATED"/>
    <property type="match status" value="1"/>
</dbReference>
<dbReference type="GO" id="GO:0016020">
    <property type="term" value="C:membrane"/>
    <property type="evidence" value="ECO:0007669"/>
    <property type="project" value="TreeGrafter"/>
</dbReference>
<dbReference type="EC" id="2.7.1.91" evidence="7"/>
<dbReference type="GO" id="GO:0042981">
    <property type="term" value="P:regulation of apoptotic process"/>
    <property type="evidence" value="ECO:0007669"/>
    <property type="project" value="UniProtKB-ARBA"/>
</dbReference>
<dbReference type="InterPro" id="IPR016064">
    <property type="entry name" value="NAD/diacylglycerol_kinase_sf"/>
</dbReference>